<dbReference type="OrthoDB" id="8447782at2"/>
<protein>
    <recommendedName>
        <fullName evidence="4">Transmembrane protein</fullName>
    </recommendedName>
</protein>
<feature type="transmembrane region" description="Helical" evidence="1">
    <location>
        <begin position="24"/>
        <end position="47"/>
    </location>
</feature>
<name>A0A380WJM5_AMIAI</name>
<evidence type="ECO:0000256" key="1">
    <source>
        <dbReference type="SAM" id="Phobius"/>
    </source>
</evidence>
<organism evidence="2 3">
    <name type="scientific">Aminobacter aminovorans</name>
    <name type="common">Chelatobacter heintzii</name>
    <dbReference type="NCBI Taxonomy" id="83263"/>
    <lineage>
        <taxon>Bacteria</taxon>
        <taxon>Pseudomonadati</taxon>
        <taxon>Pseudomonadota</taxon>
        <taxon>Alphaproteobacteria</taxon>
        <taxon>Hyphomicrobiales</taxon>
        <taxon>Phyllobacteriaceae</taxon>
        <taxon>Aminobacter</taxon>
    </lineage>
</organism>
<dbReference type="Proteomes" id="UP000254701">
    <property type="component" value="Unassembled WGS sequence"/>
</dbReference>
<dbReference type="EMBL" id="UFSM01000001">
    <property type="protein sequence ID" value="SUU88374.1"/>
    <property type="molecule type" value="Genomic_DNA"/>
</dbReference>
<evidence type="ECO:0000313" key="3">
    <source>
        <dbReference type="Proteomes" id="UP000254701"/>
    </source>
</evidence>
<gene>
    <name evidence="2" type="ORF">NCTC10684_01586</name>
</gene>
<keyword evidence="1" id="KW-0472">Membrane</keyword>
<proteinExistence type="predicted"/>
<keyword evidence="1" id="KW-0812">Transmembrane</keyword>
<dbReference type="RefSeq" id="WP_115730724.1">
    <property type="nucleotide sequence ID" value="NZ_BAAAVY010000010.1"/>
</dbReference>
<accession>A0A380WJM5</accession>
<dbReference type="AlphaFoldDB" id="A0A380WJM5"/>
<keyword evidence="1" id="KW-1133">Transmembrane helix</keyword>
<sequence length="104" mass="11520">MQADNEWDLIRPERSSSAARARAGILRVALLFGFVAIALTLFATPFLEEKTRPLLNQVRFDGLDYTATGSVSRNASYTLRRSVLQDTPQSVCVIKDNGQRSGEC</sequence>
<evidence type="ECO:0008006" key="4">
    <source>
        <dbReference type="Google" id="ProtNLM"/>
    </source>
</evidence>
<evidence type="ECO:0000313" key="2">
    <source>
        <dbReference type="EMBL" id="SUU88374.1"/>
    </source>
</evidence>
<reference evidence="2 3" key="1">
    <citation type="submission" date="2018-06" db="EMBL/GenBank/DDBJ databases">
        <authorList>
            <consortium name="Pathogen Informatics"/>
            <person name="Doyle S."/>
        </authorList>
    </citation>
    <scope>NUCLEOTIDE SEQUENCE [LARGE SCALE GENOMIC DNA]</scope>
    <source>
        <strain evidence="2 3">NCTC10684</strain>
    </source>
</reference>